<reference evidence="1" key="1">
    <citation type="journal article" date="2020" name="Mitochondrial DNA Part B Resour">
        <title>The complete mitochondrial genome sequence of Lactarius trivialis (Russulalles, Basidiomycota).</title>
        <authorList>
            <person name="Shao S.-C."/>
            <person name="Luo Y."/>
            <person name="Yu W.-B."/>
        </authorList>
    </citation>
    <scope>NUCLEOTIDE SEQUENCE</scope>
</reference>
<proteinExistence type="predicted"/>
<evidence type="ECO:0000313" key="1">
    <source>
        <dbReference type="EMBL" id="QRN74268.1"/>
    </source>
</evidence>
<keyword evidence="1" id="KW-0496">Mitochondrion</keyword>
<geneLocation type="mitochondrion" evidence="1"/>
<gene>
    <name evidence="1" type="primary">orf212</name>
</gene>
<accession>A0A891ZS13</accession>
<name>A0A891ZS13_9AGAM</name>
<dbReference type="EMBL" id="MT267529">
    <property type="protein sequence ID" value="QRN74268.1"/>
    <property type="molecule type" value="Genomic_DNA"/>
</dbReference>
<sequence length="212" mass="23661">MISNLINLSNLNLNLNFNLIIDNNLTDYGFSITWSLILGWSIFFFSTRNTITDNEFIAGNNVQTIINNEVIAGNNVQTTIDNENLAGDNVPTIIDNENLASDSVPTIINNENIASGSVPTIINNDPETNVMDDLFNKTKDVDPFIMPDVDLNVCSIQELKHYEISSIFQKELAEKCINDQQLTEIISNFTQEQLLTNAVNDAILVLITSYIN</sequence>
<dbReference type="AlphaFoldDB" id="A0A891ZS13"/>
<dbReference type="GeneID" id="67270245"/>
<dbReference type="RefSeq" id="YP_010165697.1">
    <property type="nucleotide sequence ID" value="NC_057510.1"/>
</dbReference>
<organism evidence="1">
    <name type="scientific">Lactarius trivialis</name>
    <dbReference type="NCBI Taxonomy" id="217427"/>
    <lineage>
        <taxon>Eukaryota</taxon>
        <taxon>Fungi</taxon>
        <taxon>Dikarya</taxon>
        <taxon>Basidiomycota</taxon>
        <taxon>Agaricomycotina</taxon>
        <taxon>Agaricomycetes</taxon>
        <taxon>Russulales</taxon>
        <taxon>Russulaceae</taxon>
        <taxon>Lactarius</taxon>
    </lineage>
</organism>
<protein>
    <submittedName>
        <fullName evidence="1">Uncharacterized protein</fullName>
    </submittedName>
</protein>